<dbReference type="VEuPathDB" id="TriTrypDB:BSAL_41480"/>
<proteinExistence type="predicted"/>
<evidence type="ECO:0000256" key="1">
    <source>
        <dbReference type="SAM" id="SignalP"/>
    </source>
</evidence>
<dbReference type="Proteomes" id="UP000051952">
    <property type="component" value="Unassembled WGS sequence"/>
</dbReference>
<protein>
    <recommendedName>
        <fullName evidence="4">Membrane-associated protein</fullName>
    </recommendedName>
</protein>
<evidence type="ECO:0008006" key="4">
    <source>
        <dbReference type="Google" id="ProtNLM"/>
    </source>
</evidence>
<gene>
    <name evidence="2" type="ORF">BSAL_41480</name>
</gene>
<sequence length="114" mass="12093">MAASRALFAVSVISCVLLDTMMLPAAATSEVDAIVSTIAWNTTAVADIADVSSTGDLLCVSANTNSVYHVTPSSSSTGQSVAWWLVTQIVLLVLPTELELTIQGSFYRMELHLM</sequence>
<keyword evidence="1" id="KW-0732">Signal</keyword>
<name>A0A0S4JNY5_BODSA</name>
<dbReference type="EMBL" id="CYKH01002131">
    <property type="protein sequence ID" value="CUG93228.1"/>
    <property type="molecule type" value="Genomic_DNA"/>
</dbReference>
<feature type="chain" id="PRO_5006622541" description="Membrane-associated protein" evidence="1">
    <location>
        <begin position="28"/>
        <end position="114"/>
    </location>
</feature>
<feature type="signal peptide" evidence="1">
    <location>
        <begin position="1"/>
        <end position="27"/>
    </location>
</feature>
<dbReference type="AlphaFoldDB" id="A0A0S4JNY5"/>
<organism evidence="2 3">
    <name type="scientific">Bodo saltans</name>
    <name type="common">Flagellated protozoan</name>
    <dbReference type="NCBI Taxonomy" id="75058"/>
    <lineage>
        <taxon>Eukaryota</taxon>
        <taxon>Discoba</taxon>
        <taxon>Euglenozoa</taxon>
        <taxon>Kinetoplastea</taxon>
        <taxon>Metakinetoplastina</taxon>
        <taxon>Eubodonida</taxon>
        <taxon>Bodonidae</taxon>
        <taxon>Bodo</taxon>
    </lineage>
</organism>
<evidence type="ECO:0000313" key="2">
    <source>
        <dbReference type="EMBL" id="CUG93228.1"/>
    </source>
</evidence>
<accession>A0A0S4JNY5</accession>
<reference evidence="3" key="1">
    <citation type="submission" date="2015-09" db="EMBL/GenBank/DDBJ databases">
        <authorList>
            <consortium name="Pathogen Informatics"/>
        </authorList>
    </citation>
    <scope>NUCLEOTIDE SEQUENCE [LARGE SCALE GENOMIC DNA]</scope>
    <source>
        <strain evidence="3">Lake Konstanz</strain>
    </source>
</reference>
<keyword evidence="3" id="KW-1185">Reference proteome</keyword>
<evidence type="ECO:0000313" key="3">
    <source>
        <dbReference type="Proteomes" id="UP000051952"/>
    </source>
</evidence>